<gene>
    <name evidence="1" type="ORF">AMK59_2474</name>
</gene>
<evidence type="ECO:0000313" key="1">
    <source>
        <dbReference type="EMBL" id="KRT84446.1"/>
    </source>
</evidence>
<reference evidence="1 2" key="1">
    <citation type="submission" date="2015-09" db="EMBL/GenBank/DDBJ databases">
        <title>Draft genome of the scarab beetle Oryctes borbonicus.</title>
        <authorList>
            <person name="Meyer J.M."/>
            <person name="Markov G.V."/>
            <person name="Baskaran P."/>
            <person name="Herrmann M."/>
            <person name="Sommer R.J."/>
            <person name="Roedelsperger C."/>
        </authorList>
    </citation>
    <scope>NUCLEOTIDE SEQUENCE [LARGE SCALE GENOMIC DNA]</scope>
    <source>
        <strain evidence="1">OB123</strain>
        <tissue evidence="1">Whole animal</tissue>
    </source>
</reference>
<protein>
    <submittedName>
        <fullName evidence="1">Uncharacterized protein</fullName>
    </submittedName>
</protein>
<dbReference type="AlphaFoldDB" id="A0A0T6BB09"/>
<comment type="caution">
    <text evidence="1">The sequence shown here is derived from an EMBL/GenBank/DDBJ whole genome shotgun (WGS) entry which is preliminary data.</text>
</comment>
<evidence type="ECO:0000313" key="2">
    <source>
        <dbReference type="Proteomes" id="UP000051574"/>
    </source>
</evidence>
<organism evidence="1 2">
    <name type="scientific">Oryctes borbonicus</name>
    <dbReference type="NCBI Taxonomy" id="1629725"/>
    <lineage>
        <taxon>Eukaryota</taxon>
        <taxon>Metazoa</taxon>
        <taxon>Ecdysozoa</taxon>
        <taxon>Arthropoda</taxon>
        <taxon>Hexapoda</taxon>
        <taxon>Insecta</taxon>
        <taxon>Pterygota</taxon>
        <taxon>Neoptera</taxon>
        <taxon>Endopterygota</taxon>
        <taxon>Coleoptera</taxon>
        <taxon>Polyphaga</taxon>
        <taxon>Scarabaeiformia</taxon>
        <taxon>Scarabaeidae</taxon>
        <taxon>Dynastinae</taxon>
        <taxon>Oryctes</taxon>
    </lineage>
</organism>
<accession>A0A0T6BB09</accession>
<proteinExistence type="predicted"/>
<dbReference type="Proteomes" id="UP000051574">
    <property type="component" value="Unassembled WGS sequence"/>
</dbReference>
<name>A0A0T6BB09_9SCAR</name>
<feature type="non-terminal residue" evidence="1">
    <location>
        <position position="1"/>
    </location>
</feature>
<dbReference type="EMBL" id="LJIG01002494">
    <property type="protein sequence ID" value="KRT84446.1"/>
    <property type="molecule type" value="Genomic_DNA"/>
</dbReference>
<keyword evidence="2" id="KW-1185">Reference proteome</keyword>
<sequence>GDLIRRNLCAFNTAFHKHGRVRQRNMSLSSVSHLVLQFVISHSFCYVVTSALLLDPSVFSEEYRVIFPRIHEVQSRRRREINRNFHYEETVPGKIVKFNDWILDLNEDESSLYFHSKFRVIYSEEEEERGEEVNIEDHASVLDGCEFVSGKIRGFEDDSLFTQEKKNEGKK</sequence>